<evidence type="ECO:0000313" key="3">
    <source>
        <dbReference type="EMBL" id="MDT0353807.1"/>
    </source>
</evidence>
<dbReference type="PROSITE" id="PS51257">
    <property type="entry name" value="PROKAR_LIPOPROTEIN"/>
    <property type="match status" value="1"/>
</dbReference>
<keyword evidence="1 3" id="KW-0378">Hydrolase</keyword>
<accession>A0ABU2NIK1</accession>
<dbReference type="RefSeq" id="WP_311560319.1">
    <property type="nucleotide sequence ID" value="NZ_JAVREJ010000046.1"/>
</dbReference>
<proteinExistence type="predicted"/>
<gene>
    <name evidence="3" type="ORF">RM445_30400</name>
</gene>
<dbReference type="Proteomes" id="UP001183202">
    <property type="component" value="Unassembled WGS sequence"/>
</dbReference>
<feature type="signal peptide" evidence="2">
    <location>
        <begin position="1"/>
        <end position="23"/>
    </location>
</feature>
<evidence type="ECO:0000313" key="4">
    <source>
        <dbReference type="Proteomes" id="UP001183202"/>
    </source>
</evidence>
<feature type="chain" id="PRO_5046667569" evidence="2">
    <location>
        <begin position="24"/>
        <end position="699"/>
    </location>
</feature>
<keyword evidence="4" id="KW-1185">Reference proteome</keyword>
<dbReference type="InterPro" id="IPR016582">
    <property type="entry name" value="OHBut_olig_hydro_put"/>
</dbReference>
<reference evidence="4" key="1">
    <citation type="submission" date="2023-07" db="EMBL/GenBank/DDBJ databases">
        <title>30 novel species of actinomycetes from the DSMZ collection.</title>
        <authorList>
            <person name="Nouioui I."/>
        </authorList>
    </citation>
    <scope>NUCLEOTIDE SEQUENCE [LARGE SCALE GENOMIC DNA]</scope>
    <source>
        <strain evidence="4">DSM 45834</strain>
    </source>
</reference>
<dbReference type="GO" id="GO:0016787">
    <property type="term" value="F:hydrolase activity"/>
    <property type="evidence" value="ECO:0007669"/>
    <property type="project" value="UniProtKB-KW"/>
</dbReference>
<comment type="caution">
    <text evidence="3">The sequence shown here is derived from an EMBL/GenBank/DDBJ whole genome shotgun (WGS) entry which is preliminary data.</text>
</comment>
<dbReference type="PIRSF" id="PIRSF011409">
    <property type="entry name" value="HObutyrate_olig_hydrol"/>
    <property type="match status" value="1"/>
</dbReference>
<organism evidence="3 4">
    <name type="scientific">Pseudonocardia charpentierae</name>
    <dbReference type="NCBI Taxonomy" id="3075545"/>
    <lineage>
        <taxon>Bacteria</taxon>
        <taxon>Bacillati</taxon>
        <taxon>Actinomycetota</taxon>
        <taxon>Actinomycetes</taxon>
        <taxon>Pseudonocardiales</taxon>
        <taxon>Pseudonocardiaceae</taxon>
        <taxon>Pseudonocardia</taxon>
    </lineage>
</organism>
<name>A0ABU2NIK1_9PSEU</name>
<dbReference type="Pfam" id="PF10605">
    <property type="entry name" value="3HBOH"/>
    <property type="match status" value="1"/>
</dbReference>
<sequence>MSSLVHRAGVALALVLLTACTPAVEPPPPPPVVKPPNIGEITRTAYDGVSDDLLTGGLGRTGLGGAAPQPVNQAAPTAAELRRLAIFSNYTALVDVSPRGGYGTLFGPNIDVAGNDTLGEGKVAGTEYLAFSDDGSGRNVTLMVQIAATWNRDRPCIVTATSSGSRGVYGAIGTAGEWGLKRGCAVAYADKGTGPHVHDLATNTVTLQNGLRADAGAAGPGSTFTAALPAPERAAYLAAFPHRVAVKQAHSTRNPERDWGRDTLDAVRLAFHLLNGEGGERAGDPGRRVYSPENTIVIASSVSNGGAAAVAAAEQDTENLVDGVAVAEPVLQLGPVPGVTVRRGAVVQGSGRPLYDYATLANLYQPCAAQSARAGSFGLPAVLPAPVVADARCAALRARGLLTTATPPEQADESLDLLLQAGFEPDSTPIQATHFTLATPAITTTYANAYGRFGVQDNLCDLSFAGVDQAFAPAPLAPAQLAQSFGTGNGIPPTSGIQIINDASVGGARENTRSITPSTGAADYNIDAAACQRDLWTGTDDRANRVRAGVQEVLRTGDLQGKPAIIVAGRADALIPVNFNARPYLGLNKAVEGAESRLSYVEVTNAQHFDAFIDLPALAGYDTAFVPLHHYFVQAMDRMWATLTTNAPLPPSQLVRTTPRGGFPGLAPAITAANLPPIAATPAPSDAITVTDGVVQVPE</sequence>
<keyword evidence="2" id="KW-0732">Signal</keyword>
<protein>
    <submittedName>
        <fullName evidence="3">3-hydroxybutyrate oligomer hydrolase family protein</fullName>
    </submittedName>
</protein>
<dbReference type="EMBL" id="JAVREJ010000046">
    <property type="protein sequence ID" value="MDT0353807.1"/>
    <property type="molecule type" value="Genomic_DNA"/>
</dbReference>
<evidence type="ECO:0000256" key="2">
    <source>
        <dbReference type="SAM" id="SignalP"/>
    </source>
</evidence>
<evidence type="ECO:0000256" key="1">
    <source>
        <dbReference type="ARBA" id="ARBA00022801"/>
    </source>
</evidence>